<accession>A0A520KR17</accession>
<dbReference type="InterPro" id="IPR035439">
    <property type="entry name" value="UPF0145_dom_sf"/>
</dbReference>
<dbReference type="Proteomes" id="UP000317158">
    <property type="component" value="Unassembled WGS sequence"/>
</dbReference>
<sequence>MIVTTTEHIPGYDITETLGLVDGSTVRAKNIGKDIMAFFKNIVGGEIEEYKDMLDDARLEALNRAINNAKDMGADAIIGTRFMTSFITQGVAEILCYGTAVKISKKIDK</sequence>
<dbReference type="InterPro" id="IPR002765">
    <property type="entry name" value="UPF0145_YbjQ-like"/>
</dbReference>
<dbReference type="Gene3D" id="3.30.110.70">
    <property type="entry name" value="Hypothetical protein apc22750. Chain B"/>
    <property type="match status" value="1"/>
</dbReference>
<protein>
    <recommendedName>
        <fullName evidence="2">UPF0145 protein EF806_05215</fullName>
    </recommendedName>
</protein>
<dbReference type="HAMAP" id="MF_00338">
    <property type="entry name" value="UPF0145"/>
    <property type="match status" value="1"/>
</dbReference>
<reference evidence="3 4" key="1">
    <citation type="journal article" date="2019" name="Nat. Microbiol.">
        <title>Wide diversity of methane and short-chain alkane metabolisms in uncultured archaea.</title>
        <authorList>
            <person name="Borrel G."/>
            <person name="Adam P.S."/>
            <person name="McKay L.J."/>
            <person name="Chen L.X."/>
            <person name="Sierra-Garcia I.N."/>
            <person name="Sieber C.M."/>
            <person name="Letourneur Q."/>
            <person name="Ghozlane A."/>
            <person name="Andersen G.L."/>
            <person name="Li W.J."/>
            <person name="Hallam S.J."/>
            <person name="Muyzer G."/>
            <person name="de Oliveira V.M."/>
            <person name="Inskeep W.P."/>
            <person name="Banfield J.F."/>
            <person name="Gribaldo S."/>
        </authorList>
    </citation>
    <scope>NUCLEOTIDE SEQUENCE [LARGE SCALE GENOMIC DNA]</scope>
    <source>
        <strain evidence="3">NM1a</strain>
    </source>
</reference>
<name>A0A520KR17_METT2</name>
<organism evidence="3 4">
    <name type="scientific">Methanoliparum thermophilum</name>
    <dbReference type="NCBI Taxonomy" id="2491083"/>
    <lineage>
        <taxon>Archaea</taxon>
        <taxon>Methanobacteriati</taxon>
        <taxon>Methanobacteriota</taxon>
        <taxon>Candidatus Methanoliparia</taxon>
        <taxon>Candidatus Methanoliparales</taxon>
        <taxon>Candidatus Methanoliparaceae</taxon>
        <taxon>Candidatus Methanoliparum</taxon>
    </lineage>
</organism>
<dbReference type="Pfam" id="PF01906">
    <property type="entry name" value="YbjQ_1"/>
    <property type="match status" value="1"/>
</dbReference>
<evidence type="ECO:0000256" key="1">
    <source>
        <dbReference type="ARBA" id="ARBA00010751"/>
    </source>
</evidence>
<dbReference type="AlphaFoldDB" id="A0A520KR17"/>
<comment type="caution">
    <text evidence="3">The sequence shown here is derived from an EMBL/GenBank/DDBJ whole genome shotgun (WGS) entry which is preliminary data.</text>
</comment>
<dbReference type="SUPFAM" id="SSF117782">
    <property type="entry name" value="YbjQ-like"/>
    <property type="match status" value="1"/>
</dbReference>
<dbReference type="PANTHER" id="PTHR34068">
    <property type="entry name" value="UPF0145 PROTEIN YBJQ"/>
    <property type="match status" value="1"/>
</dbReference>
<evidence type="ECO:0000313" key="4">
    <source>
        <dbReference type="Proteomes" id="UP000317158"/>
    </source>
</evidence>
<evidence type="ECO:0000313" key="3">
    <source>
        <dbReference type="EMBL" id="RZN64021.1"/>
    </source>
</evidence>
<comment type="similarity">
    <text evidence="1 2">Belongs to the UPF0145 family.</text>
</comment>
<dbReference type="PANTHER" id="PTHR34068:SF2">
    <property type="entry name" value="UPF0145 PROTEIN SCO3412"/>
    <property type="match status" value="1"/>
</dbReference>
<dbReference type="EMBL" id="RXIF01000010">
    <property type="protein sequence ID" value="RZN64021.1"/>
    <property type="molecule type" value="Genomic_DNA"/>
</dbReference>
<gene>
    <name evidence="3" type="ORF">EF806_05215</name>
</gene>
<evidence type="ECO:0000256" key="2">
    <source>
        <dbReference type="HAMAP-Rule" id="MF_00338"/>
    </source>
</evidence>
<proteinExistence type="inferred from homology"/>